<dbReference type="Proteomes" id="UP000684084">
    <property type="component" value="Unassembled WGS sequence"/>
</dbReference>
<dbReference type="GO" id="GO:0005524">
    <property type="term" value="F:ATP binding"/>
    <property type="evidence" value="ECO:0007669"/>
    <property type="project" value="UniProtKB-KW"/>
</dbReference>
<protein>
    <recommendedName>
        <fullName evidence="3">Protein kinase domain-containing protein</fullName>
    </recommendedName>
</protein>
<proteinExistence type="predicted"/>
<name>A0A916E468_9GLOM</name>
<evidence type="ECO:0000313" key="4">
    <source>
        <dbReference type="EMBL" id="CAB5358208.1"/>
    </source>
</evidence>
<evidence type="ECO:0000256" key="1">
    <source>
        <dbReference type="ARBA" id="ARBA00022741"/>
    </source>
</evidence>
<evidence type="ECO:0000313" key="5">
    <source>
        <dbReference type="Proteomes" id="UP000684084"/>
    </source>
</evidence>
<accession>A0A916E468</accession>
<feature type="domain" description="Protein kinase" evidence="3">
    <location>
        <begin position="1"/>
        <end position="189"/>
    </location>
</feature>
<gene>
    <name evidence="4" type="ORF">CHRIB12_LOCUS7175</name>
</gene>
<dbReference type="Pfam" id="PF07714">
    <property type="entry name" value="PK_Tyr_Ser-Thr"/>
    <property type="match status" value="1"/>
</dbReference>
<evidence type="ECO:0000259" key="3">
    <source>
        <dbReference type="PROSITE" id="PS50011"/>
    </source>
</evidence>
<dbReference type="PROSITE" id="PS50011">
    <property type="entry name" value="PROTEIN_KINASE_DOM"/>
    <property type="match status" value="1"/>
</dbReference>
<dbReference type="PANTHER" id="PTHR44329:SF298">
    <property type="entry name" value="MIXED LINEAGE KINASE DOMAIN-LIKE PROTEIN"/>
    <property type="match status" value="1"/>
</dbReference>
<dbReference type="AlphaFoldDB" id="A0A916E468"/>
<dbReference type="InterPro" id="IPR000719">
    <property type="entry name" value="Prot_kinase_dom"/>
</dbReference>
<dbReference type="OrthoDB" id="6718656at2759"/>
<keyword evidence="1" id="KW-0547">Nucleotide-binding</keyword>
<sequence>MKEIVRELKIQRKVDFHDNIIRCYGITKLESENHNNYRLVMEYADGVHRDLHSCNILVRNNTIKLADFGLSKRIGASSNVQSKLFGVVPYIDPKSFSRRRNNNNQSTQMYSLSEKSDIYSIGVLLWEISSGQPPFYVEDEEYDVGLAVEISQGLRETVVPDTPEEYVKIYTECWDGEPDNRPTIYQLMK</sequence>
<keyword evidence="2" id="KW-0067">ATP-binding</keyword>
<organism evidence="4 5">
    <name type="scientific">Rhizophagus irregularis</name>
    <dbReference type="NCBI Taxonomy" id="588596"/>
    <lineage>
        <taxon>Eukaryota</taxon>
        <taxon>Fungi</taxon>
        <taxon>Fungi incertae sedis</taxon>
        <taxon>Mucoromycota</taxon>
        <taxon>Glomeromycotina</taxon>
        <taxon>Glomeromycetes</taxon>
        <taxon>Glomerales</taxon>
        <taxon>Glomeraceae</taxon>
        <taxon>Rhizophagus</taxon>
    </lineage>
</organism>
<dbReference type="EMBL" id="CAGKOT010000012">
    <property type="protein sequence ID" value="CAB5358208.1"/>
    <property type="molecule type" value="Genomic_DNA"/>
</dbReference>
<evidence type="ECO:0000256" key="2">
    <source>
        <dbReference type="ARBA" id="ARBA00022840"/>
    </source>
</evidence>
<dbReference type="GO" id="GO:0004674">
    <property type="term" value="F:protein serine/threonine kinase activity"/>
    <property type="evidence" value="ECO:0007669"/>
    <property type="project" value="TreeGrafter"/>
</dbReference>
<dbReference type="PANTHER" id="PTHR44329">
    <property type="entry name" value="SERINE/THREONINE-PROTEIN KINASE TNNI3K-RELATED"/>
    <property type="match status" value="1"/>
</dbReference>
<dbReference type="InterPro" id="IPR051681">
    <property type="entry name" value="Ser/Thr_Kinases-Pseudokinases"/>
</dbReference>
<reference evidence="4" key="1">
    <citation type="submission" date="2020-05" db="EMBL/GenBank/DDBJ databases">
        <authorList>
            <person name="Rincon C."/>
            <person name="Sanders R I."/>
            <person name="Robbins C."/>
            <person name="Chaturvedi A."/>
        </authorList>
    </citation>
    <scope>NUCLEOTIDE SEQUENCE</scope>
    <source>
        <strain evidence="4">CHB12</strain>
    </source>
</reference>
<comment type="caution">
    <text evidence="4">The sequence shown here is derived from an EMBL/GenBank/DDBJ whole genome shotgun (WGS) entry which is preliminary data.</text>
</comment>
<dbReference type="InterPro" id="IPR001245">
    <property type="entry name" value="Ser-Thr/Tyr_kinase_cat_dom"/>
</dbReference>